<dbReference type="SUPFAM" id="SSF56112">
    <property type="entry name" value="Protein kinase-like (PK-like)"/>
    <property type="match status" value="1"/>
</dbReference>
<evidence type="ECO:0000256" key="10">
    <source>
        <dbReference type="SAM" id="Phobius"/>
    </source>
</evidence>
<dbReference type="GO" id="GO:0004672">
    <property type="term" value="F:protein kinase activity"/>
    <property type="evidence" value="ECO:0007669"/>
    <property type="project" value="InterPro"/>
</dbReference>
<evidence type="ECO:0000256" key="8">
    <source>
        <dbReference type="ARBA" id="ARBA00023170"/>
    </source>
</evidence>
<gene>
    <name evidence="13" type="ORF">J5N97_027139</name>
</gene>
<dbReference type="Gene3D" id="3.80.10.10">
    <property type="entry name" value="Ribonuclease Inhibitor"/>
    <property type="match status" value="1"/>
</dbReference>
<evidence type="ECO:0000256" key="7">
    <source>
        <dbReference type="ARBA" id="ARBA00023136"/>
    </source>
</evidence>
<dbReference type="InterPro" id="IPR000719">
    <property type="entry name" value="Prot_kinase_dom"/>
</dbReference>
<dbReference type="AlphaFoldDB" id="A0A9D5H7B8"/>
<dbReference type="PANTHER" id="PTHR48007">
    <property type="entry name" value="LEUCINE-RICH REPEAT RECEPTOR-LIKE PROTEIN KINASE PXC1"/>
    <property type="match status" value="1"/>
</dbReference>
<keyword evidence="6 10" id="KW-1133">Transmembrane helix</keyword>
<feature type="region of interest" description="Disordered" evidence="9">
    <location>
        <begin position="329"/>
        <end position="348"/>
    </location>
</feature>
<dbReference type="SUPFAM" id="SSF52058">
    <property type="entry name" value="L domain-like"/>
    <property type="match status" value="1"/>
</dbReference>
<evidence type="ECO:0000259" key="12">
    <source>
        <dbReference type="PROSITE" id="PS50011"/>
    </source>
</evidence>
<keyword evidence="5" id="KW-0677">Repeat</keyword>
<feature type="chain" id="PRO_5038854919" description="Protein kinase domain-containing protein" evidence="11">
    <location>
        <begin position="26"/>
        <end position="710"/>
    </location>
</feature>
<evidence type="ECO:0000256" key="4">
    <source>
        <dbReference type="ARBA" id="ARBA00022729"/>
    </source>
</evidence>
<keyword evidence="14" id="KW-1185">Reference proteome</keyword>
<evidence type="ECO:0000313" key="14">
    <source>
        <dbReference type="Proteomes" id="UP001085076"/>
    </source>
</evidence>
<reference evidence="13" key="1">
    <citation type="submission" date="2021-03" db="EMBL/GenBank/DDBJ databases">
        <authorList>
            <person name="Li Z."/>
            <person name="Yang C."/>
        </authorList>
    </citation>
    <scope>NUCLEOTIDE SEQUENCE</scope>
    <source>
        <strain evidence="13">Dzin_1.0</strain>
        <tissue evidence="13">Leaf</tissue>
    </source>
</reference>
<dbReference type="InterPro" id="IPR046959">
    <property type="entry name" value="PRK1-6/SRF4-like"/>
</dbReference>
<evidence type="ECO:0000256" key="11">
    <source>
        <dbReference type="SAM" id="SignalP"/>
    </source>
</evidence>
<dbReference type="Pfam" id="PF00560">
    <property type="entry name" value="LRR_1"/>
    <property type="match status" value="4"/>
</dbReference>
<evidence type="ECO:0000256" key="9">
    <source>
        <dbReference type="SAM" id="MobiDB-lite"/>
    </source>
</evidence>
<dbReference type="InterPro" id="IPR011009">
    <property type="entry name" value="Kinase-like_dom_sf"/>
</dbReference>
<keyword evidence="7 10" id="KW-0472">Membrane</keyword>
<dbReference type="PROSITE" id="PS50011">
    <property type="entry name" value="PROTEIN_KINASE_DOM"/>
    <property type="match status" value="1"/>
</dbReference>
<comment type="caution">
    <text evidence="13">The sequence shown here is derived from an EMBL/GenBank/DDBJ whole genome shotgun (WGS) entry which is preliminary data.</text>
</comment>
<dbReference type="FunFam" id="1.10.510.10:FF:000095">
    <property type="entry name" value="protein STRUBBELIG-RECEPTOR FAMILY 8"/>
    <property type="match status" value="1"/>
</dbReference>
<evidence type="ECO:0000256" key="1">
    <source>
        <dbReference type="ARBA" id="ARBA00004370"/>
    </source>
</evidence>
<dbReference type="GO" id="GO:0005524">
    <property type="term" value="F:ATP binding"/>
    <property type="evidence" value="ECO:0007669"/>
    <property type="project" value="InterPro"/>
</dbReference>
<dbReference type="Proteomes" id="UP001085076">
    <property type="component" value="Miscellaneous, Linkage group lg08"/>
</dbReference>
<feature type="signal peptide" evidence="11">
    <location>
        <begin position="1"/>
        <end position="25"/>
    </location>
</feature>
<evidence type="ECO:0000256" key="2">
    <source>
        <dbReference type="ARBA" id="ARBA00022614"/>
    </source>
</evidence>
<protein>
    <recommendedName>
        <fullName evidence="12">Protein kinase domain-containing protein</fullName>
    </recommendedName>
</protein>
<keyword evidence="2" id="KW-0433">Leucine-rich repeat</keyword>
<dbReference type="InterPro" id="IPR032675">
    <property type="entry name" value="LRR_dom_sf"/>
</dbReference>
<dbReference type="Pfam" id="PF07714">
    <property type="entry name" value="PK_Tyr_Ser-Thr"/>
    <property type="match status" value="1"/>
</dbReference>
<reference evidence="13" key="2">
    <citation type="journal article" date="2022" name="Hortic Res">
        <title>The genome of Dioscorea zingiberensis sheds light on the biosynthesis, origin and evolution of the medicinally important diosgenin saponins.</title>
        <authorList>
            <person name="Li Y."/>
            <person name="Tan C."/>
            <person name="Li Z."/>
            <person name="Guo J."/>
            <person name="Li S."/>
            <person name="Chen X."/>
            <person name="Wang C."/>
            <person name="Dai X."/>
            <person name="Yang H."/>
            <person name="Song W."/>
            <person name="Hou L."/>
            <person name="Xu J."/>
            <person name="Tong Z."/>
            <person name="Xu A."/>
            <person name="Yuan X."/>
            <person name="Wang W."/>
            <person name="Yang Q."/>
            <person name="Chen L."/>
            <person name="Sun Z."/>
            <person name="Wang K."/>
            <person name="Pan B."/>
            <person name="Chen J."/>
            <person name="Bao Y."/>
            <person name="Liu F."/>
            <person name="Qi X."/>
            <person name="Gang D.R."/>
            <person name="Wen J."/>
            <person name="Li J."/>
        </authorList>
    </citation>
    <scope>NUCLEOTIDE SEQUENCE</scope>
    <source>
        <strain evidence="13">Dzin_1.0</strain>
    </source>
</reference>
<dbReference type="Gene3D" id="1.10.510.10">
    <property type="entry name" value="Transferase(Phosphotransferase) domain 1"/>
    <property type="match status" value="1"/>
</dbReference>
<keyword evidence="8" id="KW-0675">Receptor</keyword>
<organism evidence="13 14">
    <name type="scientific">Dioscorea zingiberensis</name>
    <dbReference type="NCBI Taxonomy" id="325984"/>
    <lineage>
        <taxon>Eukaryota</taxon>
        <taxon>Viridiplantae</taxon>
        <taxon>Streptophyta</taxon>
        <taxon>Embryophyta</taxon>
        <taxon>Tracheophyta</taxon>
        <taxon>Spermatophyta</taxon>
        <taxon>Magnoliopsida</taxon>
        <taxon>Liliopsida</taxon>
        <taxon>Dioscoreales</taxon>
        <taxon>Dioscoreaceae</taxon>
        <taxon>Dioscorea</taxon>
    </lineage>
</organism>
<dbReference type="FunFam" id="3.30.200.20:FF:000125">
    <property type="entry name" value="Protein STRUBBELIG-RECEPTOR FAMILY 8"/>
    <property type="match status" value="1"/>
</dbReference>
<dbReference type="InterPro" id="IPR001611">
    <property type="entry name" value="Leu-rich_rpt"/>
</dbReference>
<evidence type="ECO:0000256" key="3">
    <source>
        <dbReference type="ARBA" id="ARBA00022692"/>
    </source>
</evidence>
<dbReference type="GO" id="GO:0016020">
    <property type="term" value="C:membrane"/>
    <property type="evidence" value="ECO:0007669"/>
    <property type="project" value="UniProtKB-SubCell"/>
</dbReference>
<keyword evidence="3 10" id="KW-0812">Transmembrane</keyword>
<comment type="subcellular location">
    <subcellularLocation>
        <location evidence="1">Membrane</location>
    </subcellularLocation>
</comment>
<keyword evidence="4 11" id="KW-0732">Signal</keyword>
<accession>A0A9D5H7B8</accession>
<dbReference type="EMBL" id="JAGGNH010000008">
    <property type="protein sequence ID" value="KAJ0966001.1"/>
    <property type="molecule type" value="Genomic_DNA"/>
</dbReference>
<name>A0A9D5H7B8_9LILI</name>
<dbReference type="PANTHER" id="PTHR48007:SF22">
    <property type="entry name" value="PROTEIN STRUBBELIG-RECEPTOR FAMILY 3-LIKE ISOFORM X1"/>
    <property type="match status" value="1"/>
</dbReference>
<evidence type="ECO:0000313" key="13">
    <source>
        <dbReference type="EMBL" id="KAJ0966001.1"/>
    </source>
</evidence>
<evidence type="ECO:0000256" key="5">
    <source>
        <dbReference type="ARBA" id="ARBA00022737"/>
    </source>
</evidence>
<evidence type="ECO:0000256" key="6">
    <source>
        <dbReference type="ARBA" id="ARBA00022989"/>
    </source>
</evidence>
<sequence>MMGPKIFLCVFVGLMVISNMPPSLEYTDPRDVYAINNLYAALGFPPLPGWIPLGGDPCFEGWQGVQCVISNITAIVLNGANLGGQLGDKLDYFATIITLDFSNNHIGGNIPENLPVTMREFFLSNNQLTGSIPNSLSELSLLADMSLNGNNLSGEIPDAFQSLTSLVNLDLSSNNLSGPLPSSMGSLSSLTTLHVQTNQLTGILDVLQDLPLEDLNIQNNLFSGPVPEKLLNIPNFKKDGNPFNTTIAPPSVLLPPLSPSPMPVSVAPVPKGMRENTTDGSSTQKTDPTVGGKAFSTTIVVGCVVGAVALIFVALLFLMLCKSKKKERNFKHEDISKRQGSKQNDSFHKFPKEDFERQKEGEINMALTGFITKPPSSGGKASVKSTVPGGNNIRSSAENVCLPTSVTSFSVASLQQCTNSFSEDSVIRDGTWGIVYLGKLSNGKLLEIMKLGNMMSKMPFDEYLQLVLGIAELQHPNILDLVGYCAEFGQRILVYNYYGSRTLYDALHYEADPSRKLSWNARLQVALGAAKALEYLHEVCQPPVIHQKFGSTNILLDDELRIHVSDCGLASVMSSVSVSQFSGSGFAYRYSYEAPELSDSALFTDKSDVYSFGVVMLELLSGRKAYDGSRPRAEQYLVRWACYQLHDINALLQMVDPSIVGAYSQKSVSRFADIISRCIQRGAEFRPPISQVVQDLTLMVEAAPRELQRD</sequence>
<feature type="transmembrane region" description="Helical" evidence="10">
    <location>
        <begin position="299"/>
        <end position="321"/>
    </location>
</feature>
<dbReference type="Gene3D" id="3.30.200.20">
    <property type="entry name" value="Phosphorylase Kinase, domain 1"/>
    <property type="match status" value="1"/>
</dbReference>
<dbReference type="OrthoDB" id="676979at2759"/>
<dbReference type="FunFam" id="3.80.10.10:FF:000062">
    <property type="entry name" value="protein STRUBBELIG-RECEPTOR FAMILY 3"/>
    <property type="match status" value="1"/>
</dbReference>
<feature type="domain" description="Protein kinase" evidence="12">
    <location>
        <begin position="421"/>
        <end position="698"/>
    </location>
</feature>
<proteinExistence type="predicted"/>
<dbReference type="InterPro" id="IPR001245">
    <property type="entry name" value="Ser-Thr/Tyr_kinase_cat_dom"/>
</dbReference>